<comment type="caution">
    <text evidence="1">The sequence shown here is derived from an EMBL/GenBank/DDBJ whole genome shotgun (WGS) entry which is preliminary data.</text>
</comment>
<evidence type="ECO:0000313" key="1">
    <source>
        <dbReference type="EMBL" id="ORA96991.1"/>
    </source>
</evidence>
<reference evidence="1 2" key="1">
    <citation type="submission" date="2017-02" db="EMBL/GenBank/DDBJ databases">
        <title>The new phylogeny of genus Mycobacterium.</title>
        <authorList>
            <person name="Tortoli E."/>
            <person name="Trovato A."/>
            <person name="Cirillo D.M."/>
        </authorList>
    </citation>
    <scope>NUCLEOTIDE SEQUENCE [LARGE SCALE GENOMIC DNA]</scope>
    <source>
        <strain evidence="1 2">DSM 44049</strain>
    </source>
</reference>
<sequence>MHELHVGELAMAPTVAELDAANRRLRESAQAVGAALASVTVYTEPAVARAVQAEQNLYARIEAEFGMLTSTEAGKRMGSRSSAPRNLATTARRNNALLAVRQGSYLAYPGFQFGPDGKPLPVIARLREVADSNGWSEAGLVQWLCSPTTYFDGDRPVDHLATDPDRVVAVASEAMAISW</sequence>
<name>A0A1E3SAJ0_MYCIE</name>
<dbReference type="STRING" id="28445.BHQ20_21135"/>
<dbReference type="Proteomes" id="UP000192739">
    <property type="component" value="Unassembled WGS sequence"/>
</dbReference>
<organism evidence="1 2">
    <name type="scientific">Mycobacterium intermedium</name>
    <dbReference type="NCBI Taxonomy" id="28445"/>
    <lineage>
        <taxon>Bacteria</taxon>
        <taxon>Bacillati</taxon>
        <taxon>Actinomycetota</taxon>
        <taxon>Actinomycetes</taxon>
        <taxon>Mycobacteriales</taxon>
        <taxon>Mycobacteriaceae</taxon>
        <taxon>Mycobacterium</taxon>
        <taxon>Mycobacterium simiae complex</taxon>
    </lineage>
</organism>
<keyword evidence="2" id="KW-1185">Reference proteome</keyword>
<evidence type="ECO:0000313" key="2">
    <source>
        <dbReference type="Proteomes" id="UP000192739"/>
    </source>
</evidence>
<evidence type="ECO:0008006" key="3">
    <source>
        <dbReference type="Google" id="ProtNLM"/>
    </source>
</evidence>
<protein>
    <recommendedName>
        <fullName evidence="3">Antitoxin Xre/MbcA/ParS-like toxin-binding domain-containing protein</fullName>
    </recommendedName>
</protein>
<accession>A0A1E3SAJ0</accession>
<dbReference type="EMBL" id="MVHT01000082">
    <property type="protein sequence ID" value="ORA96991.1"/>
    <property type="molecule type" value="Genomic_DNA"/>
</dbReference>
<gene>
    <name evidence="1" type="ORF">BST27_23405</name>
</gene>
<dbReference type="AlphaFoldDB" id="A0A1E3SAJ0"/>
<proteinExistence type="predicted"/>